<organism evidence="1">
    <name type="scientific">Arion vulgaris</name>
    <dbReference type="NCBI Taxonomy" id="1028688"/>
    <lineage>
        <taxon>Eukaryota</taxon>
        <taxon>Metazoa</taxon>
        <taxon>Spiralia</taxon>
        <taxon>Lophotrochozoa</taxon>
        <taxon>Mollusca</taxon>
        <taxon>Gastropoda</taxon>
        <taxon>Heterobranchia</taxon>
        <taxon>Euthyneura</taxon>
        <taxon>Panpulmonata</taxon>
        <taxon>Eupulmonata</taxon>
        <taxon>Stylommatophora</taxon>
        <taxon>Helicina</taxon>
        <taxon>Arionoidea</taxon>
        <taxon>Arionidae</taxon>
        <taxon>Arion</taxon>
    </lineage>
</organism>
<accession>A0A0B6Y665</accession>
<reference evidence="1" key="1">
    <citation type="submission" date="2014-12" db="EMBL/GenBank/DDBJ databases">
        <title>Insight into the proteome of Arion vulgaris.</title>
        <authorList>
            <person name="Aradska J."/>
            <person name="Bulat T."/>
            <person name="Smidak R."/>
            <person name="Sarate P."/>
            <person name="Gangsoo J."/>
            <person name="Sialana F."/>
            <person name="Bilban M."/>
            <person name="Lubec G."/>
        </authorList>
    </citation>
    <scope>NUCLEOTIDE SEQUENCE</scope>
    <source>
        <tissue evidence="1">Skin</tissue>
    </source>
</reference>
<evidence type="ECO:0000313" key="1">
    <source>
        <dbReference type="EMBL" id="CEK51326.1"/>
    </source>
</evidence>
<name>A0A0B6Y665_9EUPU</name>
<proteinExistence type="predicted"/>
<dbReference type="AlphaFoldDB" id="A0A0B6Y665"/>
<gene>
    <name evidence="1" type="primary">ORF13137</name>
</gene>
<protein>
    <submittedName>
        <fullName evidence="1">Uncharacterized protein</fullName>
    </submittedName>
</protein>
<dbReference type="EMBL" id="HACG01004461">
    <property type="protein sequence ID" value="CEK51326.1"/>
    <property type="molecule type" value="Transcribed_RNA"/>
</dbReference>
<feature type="non-terminal residue" evidence="1">
    <location>
        <position position="1"/>
    </location>
</feature>
<sequence>FSGASDSYIPGLTMDSISGQPVSKLQALLLPENTPFVSSRATLPIKRLWLQLLLQDNLKDVFLRYVYRKRKEPENSELGSMK</sequence>
<feature type="non-terminal residue" evidence="1">
    <location>
        <position position="82"/>
    </location>
</feature>